<dbReference type="GO" id="GO:0005524">
    <property type="term" value="F:ATP binding"/>
    <property type="evidence" value="ECO:0007669"/>
    <property type="project" value="UniProtKB-KW"/>
</dbReference>
<evidence type="ECO:0000256" key="7">
    <source>
        <dbReference type="ARBA" id="ARBA00022840"/>
    </source>
</evidence>
<dbReference type="Pfam" id="PF07730">
    <property type="entry name" value="HisKA_3"/>
    <property type="match status" value="1"/>
</dbReference>
<dbReference type="GO" id="GO:0016020">
    <property type="term" value="C:membrane"/>
    <property type="evidence" value="ECO:0007669"/>
    <property type="project" value="InterPro"/>
</dbReference>
<evidence type="ECO:0000256" key="3">
    <source>
        <dbReference type="ARBA" id="ARBA00022553"/>
    </source>
</evidence>
<dbReference type="GO" id="GO:0000155">
    <property type="term" value="F:phosphorelay sensor kinase activity"/>
    <property type="evidence" value="ECO:0007669"/>
    <property type="project" value="InterPro"/>
</dbReference>
<keyword evidence="5" id="KW-0547">Nucleotide-binding</keyword>
<evidence type="ECO:0000256" key="2">
    <source>
        <dbReference type="ARBA" id="ARBA00012438"/>
    </source>
</evidence>
<evidence type="ECO:0000313" key="11">
    <source>
        <dbReference type="EMBL" id="NGO71583.1"/>
    </source>
</evidence>
<dbReference type="EC" id="2.7.13.3" evidence="2"/>
<evidence type="ECO:0000256" key="9">
    <source>
        <dbReference type="SAM" id="Phobius"/>
    </source>
</evidence>
<organism evidence="11 12">
    <name type="scientific">Streptomyces boncukensis</name>
    <dbReference type="NCBI Taxonomy" id="2711219"/>
    <lineage>
        <taxon>Bacteria</taxon>
        <taxon>Bacillati</taxon>
        <taxon>Actinomycetota</taxon>
        <taxon>Actinomycetes</taxon>
        <taxon>Kitasatosporales</taxon>
        <taxon>Streptomycetaceae</taxon>
        <taxon>Streptomyces</taxon>
    </lineage>
</organism>
<feature type="transmembrane region" description="Helical" evidence="9">
    <location>
        <begin position="160"/>
        <end position="188"/>
    </location>
</feature>
<keyword evidence="4" id="KW-0808">Transferase</keyword>
<feature type="transmembrane region" description="Helical" evidence="9">
    <location>
        <begin position="57"/>
        <end position="76"/>
    </location>
</feature>
<evidence type="ECO:0000256" key="4">
    <source>
        <dbReference type="ARBA" id="ARBA00022679"/>
    </source>
</evidence>
<sequence length="293" mass="30490">MRLRLRGRGLGPRLGLRWVHLLQGGALLMPYFLLMTVVLGVTGRKVQPFGGPMDGQFLAYGLSLPLVAATALFPFIRTLEATTARALCCLPDGVLVAEPAESWAAKRRTAVWFTLHAGLGALVSGATLAIPPMAGVLIALPFSGWLQDNDWGWGHSSGGVLLWTSPLLGLAMLAALTLCAYGVGALLAHWAPTLLGPTPADRLAAAERRTAELASRNRLARELHDSVGHALSAVGLQASAARRLLDSARDADRAFVRGALAAIEDTSRSAVAELDSVLGVLRGGADAAGGGAG</sequence>
<protein>
    <recommendedName>
        <fullName evidence="2">histidine kinase</fullName>
        <ecNumber evidence="2">2.7.13.3</ecNumber>
    </recommendedName>
</protein>
<dbReference type="EMBL" id="JAAKZZ010000322">
    <property type="protein sequence ID" value="NGO71583.1"/>
    <property type="molecule type" value="Genomic_DNA"/>
</dbReference>
<keyword evidence="12" id="KW-1185">Reference proteome</keyword>
<proteinExistence type="predicted"/>
<dbReference type="InterPro" id="IPR050482">
    <property type="entry name" value="Sensor_HK_TwoCompSys"/>
</dbReference>
<accession>A0A6G4X2U9</accession>
<keyword evidence="6 11" id="KW-0418">Kinase</keyword>
<feature type="domain" description="Signal transduction histidine kinase subgroup 3 dimerisation and phosphoacceptor" evidence="10">
    <location>
        <begin position="216"/>
        <end position="283"/>
    </location>
</feature>
<dbReference type="RefSeq" id="WP_165301216.1">
    <property type="nucleotide sequence ID" value="NZ_JAAKZZ010000322.1"/>
</dbReference>
<dbReference type="Gene3D" id="1.20.5.1930">
    <property type="match status" value="1"/>
</dbReference>
<evidence type="ECO:0000256" key="6">
    <source>
        <dbReference type="ARBA" id="ARBA00022777"/>
    </source>
</evidence>
<dbReference type="InterPro" id="IPR011712">
    <property type="entry name" value="Sig_transdc_His_kin_sub3_dim/P"/>
</dbReference>
<feature type="transmembrane region" description="Helical" evidence="9">
    <location>
        <begin position="111"/>
        <end position="140"/>
    </location>
</feature>
<keyword evidence="3" id="KW-0597">Phosphoprotein</keyword>
<dbReference type="GO" id="GO:0046983">
    <property type="term" value="F:protein dimerization activity"/>
    <property type="evidence" value="ECO:0007669"/>
    <property type="project" value="InterPro"/>
</dbReference>
<feature type="non-terminal residue" evidence="11">
    <location>
        <position position="293"/>
    </location>
</feature>
<dbReference type="Proteomes" id="UP000477722">
    <property type="component" value="Unassembled WGS sequence"/>
</dbReference>
<evidence type="ECO:0000256" key="1">
    <source>
        <dbReference type="ARBA" id="ARBA00000085"/>
    </source>
</evidence>
<keyword evidence="9" id="KW-0812">Transmembrane</keyword>
<reference evidence="11 12" key="1">
    <citation type="submission" date="2020-02" db="EMBL/GenBank/DDBJ databases">
        <title>Whole-genome analyses of novel actinobacteria.</title>
        <authorList>
            <person name="Sahin N."/>
            <person name="Tatar D."/>
        </authorList>
    </citation>
    <scope>NUCLEOTIDE SEQUENCE [LARGE SCALE GENOMIC DNA]</scope>
    <source>
        <strain evidence="11 12">SB3404</strain>
    </source>
</reference>
<dbReference type="PANTHER" id="PTHR24421:SF10">
    <property type="entry name" value="NITRATE_NITRITE SENSOR PROTEIN NARQ"/>
    <property type="match status" value="1"/>
</dbReference>
<evidence type="ECO:0000259" key="10">
    <source>
        <dbReference type="Pfam" id="PF07730"/>
    </source>
</evidence>
<keyword evidence="8" id="KW-0902">Two-component regulatory system</keyword>
<evidence type="ECO:0000256" key="8">
    <source>
        <dbReference type="ARBA" id="ARBA00023012"/>
    </source>
</evidence>
<gene>
    <name evidence="11" type="ORF">G5C65_25180</name>
</gene>
<keyword evidence="9" id="KW-0472">Membrane</keyword>
<name>A0A6G4X2U9_9ACTN</name>
<evidence type="ECO:0000256" key="5">
    <source>
        <dbReference type="ARBA" id="ARBA00022741"/>
    </source>
</evidence>
<evidence type="ECO:0000313" key="12">
    <source>
        <dbReference type="Proteomes" id="UP000477722"/>
    </source>
</evidence>
<keyword evidence="7" id="KW-0067">ATP-binding</keyword>
<dbReference type="PANTHER" id="PTHR24421">
    <property type="entry name" value="NITRATE/NITRITE SENSOR PROTEIN NARX-RELATED"/>
    <property type="match status" value="1"/>
</dbReference>
<comment type="catalytic activity">
    <reaction evidence="1">
        <text>ATP + protein L-histidine = ADP + protein N-phospho-L-histidine.</text>
        <dbReference type="EC" id="2.7.13.3"/>
    </reaction>
</comment>
<feature type="transmembrane region" description="Helical" evidence="9">
    <location>
        <begin position="21"/>
        <end position="42"/>
    </location>
</feature>
<dbReference type="AlphaFoldDB" id="A0A6G4X2U9"/>
<comment type="caution">
    <text evidence="11">The sequence shown here is derived from an EMBL/GenBank/DDBJ whole genome shotgun (WGS) entry which is preliminary data.</text>
</comment>
<keyword evidence="9" id="KW-1133">Transmembrane helix</keyword>